<feature type="domain" description="WDR36/Utp21 N-terminal" evidence="1">
    <location>
        <begin position="32"/>
        <end position="224"/>
    </location>
</feature>
<protein>
    <submittedName>
        <fullName evidence="2">U3 small nucleolar RNA-associated protein 21 like protein</fullName>
    </submittedName>
</protein>
<dbReference type="Gene3D" id="2.130.10.10">
    <property type="entry name" value="YVTN repeat-like/Quinoprotein amine dehydrogenase"/>
    <property type="match status" value="1"/>
</dbReference>
<name>A0ABQ7HYG9_9MICR</name>
<dbReference type="InterPro" id="IPR015943">
    <property type="entry name" value="WD40/YVTN_repeat-like_dom_sf"/>
</dbReference>
<evidence type="ECO:0000313" key="3">
    <source>
        <dbReference type="Proteomes" id="UP001516464"/>
    </source>
</evidence>
<dbReference type="PANTHER" id="PTHR22840">
    <property type="entry name" value="WD REPEAT-CONTAINING PROTEIN 36"/>
    <property type="match status" value="1"/>
</dbReference>
<comment type="caution">
    <text evidence="2">The sequence shown here is derived from an EMBL/GenBank/DDBJ whole genome shotgun (WGS) entry which is preliminary data.</text>
</comment>
<gene>
    <name evidence="2" type="ORF">TCON_1590</name>
</gene>
<proteinExistence type="predicted"/>
<reference evidence="2 3" key="1">
    <citation type="submission" date="2019-01" db="EMBL/GenBank/DDBJ databases">
        <title>Genomes sequencing and comparative genomics of infectious freshwater microsporidia, Cucumispora dikerogammari and Thelohania contejeani.</title>
        <authorList>
            <person name="Cormier A."/>
            <person name="Giraud I."/>
            <person name="Wattier R."/>
            <person name="Teixeira M."/>
            <person name="Grandjean F."/>
            <person name="Rigaud T."/>
            <person name="Cordaux R."/>
        </authorList>
    </citation>
    <scope>NUCLEOTIDE SEQUENCE [LARGE SCALE GENOMIC DNA]</scope>
    <source>
        <strain evidence="2">T1</strain>
        <tissue evidence="2">Spores</tissue>
    </source>
</reference>
<dbReference type="Pfam" id="PF25171">
    <property type="entry name" value="Beta-prop_WDR36-Utp21_1st"/>
    <property type="match status" value="1"/>
</dbReference>
<dbReference type="EMBL" id="SBIQ01000116">
    <property type="protein sequence ID" value="KAF7683198.1"/>
    <property type="molecule type" value="Genomic_DNA"/>
</dbReference>
<organism evidence="2 3">
    <name type="scientific">Astathelohania contejeani</name>
    <dbReference type="NCBI Taxonomy" id="164912"/>
    <lineage>
        <taxon>Eukaryota</taxon>
        <taxon>Fungi</taxon>
        <taxon>Fungi incertae sedis</taxon>
        <taxon>Microsporidia</taxon>
        <taxon>Astathelohaniidae</taxon>
        <taxon>Astathelohania</taxon>
    </lineage>
</organism>
<accession>A0ABQ7HYG9</accession>
<dbReference type="Proteomes" id="UP001516464">
    <property type="component" value="Unassembled WGS sequence"/>
</dbReference>
<evidence type="ECO:0000259" key="1">
    <source>
        <dbReference type="Pfam" id="PF25171"/>
    </source>
</evidence>
<keyword evidence="3" id="KW-1185">Reference proteome</keyword>
<dbReference type="InterPro" id="IPR011047">
    <property type="entry name" value="Quinoprotein_ADH-like_sf"/>
</dbReference>
<evidence type="ECO:0000313" key="2">
    <source>
        <dbReference type="EMBL" id="KAF7683198.1"/>
    </source>
</evidence>
<dbReference type="SUPFAM" id="SSF50998">
    <property type="entry name" value="Quinoprotein alcohol dehydrogenase-like"/>
    <property type="match status" value="1"/>
</dbReference>
<dbReference type="InterPro" id="IPR059157">
    <property type="entry name" value="WDR36-Utp21_N"/>
</dbReference>
<dbReference type="PANTHER" id="PTHR22840:SF12">
    <property type="entry name" value="WD REPEAT-CONTAINING PROTEIN 36"/>
    <property type="match status" value="1"/>
</dbReference>
<sequence>MEKSLFSHIRTLNQVASNKPFLIASRNNKHYITTLTNVSYKVYDCTRLNTIFEGPLLEGEPSCLYQRGDNIYISTDSTLFICNRSVIIQSYEIGGINQILGLGEVIIILLSGEIRVYEQDMTNYTTMNIKEEVNVIFHPATYCNKILIGTSNGDLIIYNVVKNKEIFRFEKLGSAITAISGAPVLDVVGVGFACGDVVILNLRSGKRLLEFDCEEAVRSLCFQGNILWATTYKEKCYLIDLSTGQKLLMRYTVGYAQTLGEDLICVGDNKLQIFKVEDFKMEIVKERRGLPRNAIHTGIKFYNRKNLLVAVEDEIYNLGVYSDEQSFRYKMKPKGLGKYNQLKCEDGIITVLSHGRLHKLEWENKREEAWIEKKAVCYDISGGMCVLGCGFKIVVVALGSGKGRLEERGVIRQRISTTLKIVMISFDIMEDRVCYSDGYKINTIKGVINPNGILKEESVNIGEEEEINDLILKNNLLIIRYKYKVVVVDMTLLKIARQFILEQEIIDLDISYDLRWILICTLNQVITYDIMTGMMVGSINTIKNIQKISFSMNLDYLVILMDGLIEVYYNNSLFNPIVNSTFNFSKIEKEDECFKEWKTFEMMCLRGLAYLEYEKNHKN</sequence>